<reference evidence="9" key="1">
    <citation type="submission" date="2019-01" db="EMBL/GenBank/DDBJ databases">
        <title>Gri0909 isolated from a small marine red alga.</title>
        <authorList>
            <person name="Kim J."/>
            <person name="Jeong S.E."/>
            <person name="Jeon C.O."/>
        </authorList>
    </citation>
    <scope>NUCLEOTIDE SEQUENCE [LARGE SCALE GENOMIC DNA]</scope>
    <source>
        <strain evidence="9">Gri0909</strain>
    </source>
</reference>
<dbReference type="Gene3D" id="3.90.930.12">
    <property type="entry name" value="Ribosomal protein L6, alpha-beta domain"/>
    <property type="match status" value="2"/>
</dbReference>
<evidence type="ECO:0000259" key="7">
    <source>
        <dbReference type="Pfam" id="PF00347"/>
    </source>
</evidence>
<evidence type="ECO:0000313" key="9">
    <source>
        <dbReference type="Proteomes" id="UP000287447"/>
    </source>
</evidence>
<keyword evidence="9" id="KW-1185">Reference proteome</keyword>
<dbReference type="Pfam" id="PF00347">
    <property type="entry name" value="Ribosomal_L6"/>
    <property type="match status" value="2"/>
</dbReference>
<comment type="function">
    <text evidence="4 6">This protein binds to the 23S rRNA, and is important in its secondary structure. It is located near the subunit interface in the base of the L7/L12 stalk, and near the tRNA binding site of the peptidyltransferase center.</text>
</comment>
<dbReference type="PIRSF" id="PIRSF002162">
    <property type="entry name" value="Ribosomal_L6"/>
    <property type="match status" value="1"/>
</dbReference>
<comment type="similarity">
    <text evidence="1 4 5">Belongs to the universal ribosomal protein uL6 family.</text>
</comment>
<dbReference type="InterPro" id="IPR002358">
    <property type="entry name" value="Ribosomal_uL6_CS"/>
</dbReference>
<feature type="domain" description="Large ribosomal subunit protein uL6 alpha-beta" evidence="7">
    <location>
        <begin position="11"/>
        <end position="82"/>
    </location>
</feature>
<evidence type="ECO:0000256" key="1">
    <source>
        <dbReference type="ARBA" id="ARBA00009356"/>
    </source>
</evidence>
<protein>
    <recommendedName>
        <fullName evidence="4">Large ribosomal subunit protein uL6</fullName>
    </recommendedName>
</protein>
<keyword evidence="4 6" id="KW-0694">RNA-binding</keyword>
<gene>
    <name evidence="4" type="primary">rplF</name>
    <name evidence="8" type="ORF">EOI86_20885</name>
</gene>
<proteinExistence type="inferred from homology"/>
<organism evidence="8 9">
    <name type="scientific">Hwanghaeella grinnelliae</name>
    <dbReference type="NCBI Taxonomy" id="2500179"/>
    <lineage>
        <taxon>Bacteria</taxon>
        <taxon>Pseudomonadati</taxon>
        <taxon>Pseudomonadota</taxon>
        <taxon>Alphaproteobacteria</taxon>
        <taxon>Rhodospirillales</taxon>
        <taxon>Rhodospirillaceae</taxon>
        <taxon>Hwanghaeella</taxon>
    </lineage>
</organism>
<feature type="domain" description="Large ribosomal subunit protein uL6 alpha-beta" evidence="7">
    <location>
        <begin position="91"/>
        <end position="166"/>
    </location>
</feature>
<evidence type="ECO:0000256" key="6">
    <source>
        <dbReference type="RuleBase" id="RU003870"/>
    </source>
</evidence>
<dbReference type="PANTHER" id="PTHR11655">
    <property type="entry name" value="60S/50S RIBOSOMAL PROTEIN L6/L9"/>
    <property type="match status" value="1"/>
</dbReference>
<name>A0A437QGT6_9PROT</name>
<sequence length="179" mass="19456">MSRVGKYPVEVPSGVDISIVEGLVTAKGKNGEQKVAITDYVTVSMAENMVSVEPVNQSKKARQHWGMVRAMISNAVLGASEGFVKRLEVNGVGYRAQVQGSTLKLQLGFSHDVNFPIPSDVKIAIEGDRGNIIAVSGADKQRVGQIASEIRGYRPPEPYKGKGLRYTDETILRKEGKKK</sequence>
<comment type="caution">
    <text evidence="8">The sequence shown here is derived from an EMBL/GenBank/DDBJ whole genome shotgun (WGS) entry which is preliminary data.</text>
</comment>
<dbReference type="EMBL" id="SADE01000004">
    <property type="protein sequence ID" value="RVU33616.1"/>
    <property type="molecule type" value="Genomic_DNA"/>
</dbReference>
<evidence type="ECO:0000313" key="8">
    <source>
        <dbReference type="EMBL" id="RVU33616.1"/>
    </source>
</evidence>
<dbReference type="InterPro" id="IPR036789">
    <property type="entry name" value="Ribosomal_uL6-like_a/b-dom_sf"/>
</dbReference>
<keyword evidence="3 4" id="KW-0687">Ribonucleoprotein</keyword>
<dbReference type="HAMAP" id="MF_01365_B">
    <property type="entry name" value="Ribosomal_uL6_B"/>
    <property type="match status" value="1"/>
</dbReference>
<dbReference type="NCBIfam" id="TIGR03654">
    <property type="entry name" value="L6_bact"/>
    <property type="match status" value="1"/>
</dbReference>
<comment type="subunit">
    <text evidence="4">Part of the 50S ribosomal subunit.</text>
</comment>
<evidence type="ECO:0000256" key="4">
    <source>
        <dbReference type="HAMAP-Rule" id="MF_01365"/>
    </source>
</evidence>
<dbReference type="AlphaFoldDB" id="A0A437QGT6"/>
<keyword evidence="2 4" id="KW-0689">Ribosomal protein</keyword>
<keyword evidence="4 6" id="KW-0699">rRNA-binding</keyword>
<dbReference type="PROSITE" id="PS00525">
    <property type="entry name" value="RIBOSOMAL_L6_1"/>
    <property type="match status" value="1"/>
</dbReference>
<dbReference type="FunFam" id="3.90.930.12:FF:000001">
    <property type="entry name" value="50S ribosomal protein L6"/>
    <property type="match status" value="1"/>
</dbReference>
<dbReference type="SUPFAM" id="SSF56053">
    <property type="entry name" value="Ribosomal protein L6"/>
    <property type="match status" value="2"/>
</dbReference>
<dbReference type="GO" id="GO:0019843">
    <property type="term" value="F:rRNA binding"/>
    <property type="evidence" value="ECO:0007669"/>
    <property type="project" value="UniProtKB-UniRule"/>
</dbReference>
<dbReference type="PANTHER" id="PTHR11655:SF14">
    <property type="entry name" value="LARGE RIBOSOMAL SUBUNIT PROTEIN UL6M"/>
    <property type="match status" value="1"/>
</dbReference>
<evidence type="ECO:0000256" key="3">
    <source>
        <dbReference type="ARBA" id="ARBA00023274"/>
    </source>
</evidence>
<accession>A0A437QGT6</accession>
<dbReference type="InterPro" id="IPR019906">
    <property type="entry name" value="Ribosomal_uL6_bac-type"/>
</dbReference>
<dbReference type="InterPro" id="IPR020040">
    <property type="entry name" value="Ribosomal_uL6_a/b-dom"/>
</dbReference>
<evidence type="ECO:0000256" key="2">
    <source>
        <dbReference type="ARBA" id="ARBA00022980"/>
    </source>
</evidence>
<dbReference type="GO" id="GO:0022625">
    <property type="term" value="C:cytosolic large ribosomal subunit"/>
    <property type="evidence" value="ECO:0007669"/>
    <property type="project" value="UniProtKB-UniRule"/>
</dbReference>
<evidence type="ECO:0000256" key="5">
    <source>
        <dbReference type="RuleBase" id="RU003869"/>
    </source>
</evidence>
<dbReference type="OrthoDB" id="9805007at2"/>
<dbReference type="GO" id="GO:0002181">
    <property type="term" value="P:cytoplasmic translation"/>
    <property type="evidence" value="ECO:0007669"/>
    <property type="project" value="TreeGrafter"/>
</dbReference>
<dbReference type="GO" id="GO:0003735">
    <property type="term" value="F:structural constituent of ribosome"/>
    <property type="evidence" value="ECO:0007669"/>
    <property type="project" value="UniProtKB-UniRule"/>
</dbReference>
<dbReference type="RefSeq" id="WP_127767646.1">
    <property type="nucleotide sequence ID" value="NZ_SADE01000004.1"/>
</dbReference>
<dbReference type="PRINTS" id="PR00059">
    <property type="entry name" value="RIBOSOMALL6"/>
</dbReference>
<dbReference type="InterPro" id="IPR000702">
    <property type="entry name" value="Ribosomal_uL6-like"/>
</dbReference>
<dbReference type="Proteomes" id="UP000287447">
    <property type="component" value="Unassembled WGS sequence"/>
</dbReference>